<dbReference type="OrthoDB" id="152349at2"/>
<dbReference type="Pfam" id="PF19372">
    <property type="entry name" value="DUF5947"/>
    <property type="match status" value="1"/>
</dbReference>
<dbReference type="InterPro" id="IPR045991">
    <property type="entry name" value="DUF5947"/>
</dbReference>
<dbReference type="RefSeq" id="WP_050724641.1">
    <property type="nucleotide sequence ID" value="NZ_CP012332.1"/>
</dbReference>
<dbReference type="AlphaFoldDB" id="A0A0K1P9F0"/>
<sequence>MDLRALRRFTASASRPEAGSVCEICAAPLEEGHRHVVDLDRRTLGCACRACAILFTSGTGRHRTIPTRIVSAADEPIDEAWWDTLAIPVRLAFLFFHGTRARWVALYPGPAGATEAELPFEAMKELASASRLVRAVEPDVEALLLRGQRLGGAPEAFVVPIDHCYELVGRLRRTWRGFDGGEDARRELDDFFGDLRRRSVPLPPDGRGR</sequence>
<keyword evidence="2" id="KW-1185">Reference proteome</keyword>
<evidence type="ECO:0000313" key="1">
    <source>
        <dbReference type="EMBL" id="AKU90150.1"/>
    </source>
</evidence>
<dbReference type="Proteomes" id="UP000055590">
    <property type="component" value="Chromosome"/>
</dbReference>
<name>A0A0K1P9F0_9BACT</name>
<reference evidence="1 2" key="1">
    <citation type="submission" date="2015-08" db="EMBL/GenBank/DDBJ databases">
        <authorList>
            <person name="Babu N.S."/>
            <person name="Beckwith C.J."/>
            <person name="Beseler K.G."/>
            <person name="Brison A."/>
            <person name="Carone J.V."/>
            <person name="Caskin T.P."/>
            <person name="Diamond M."/>
            <person name="Durham M.E."/>
            <person name="Foxe J.M."/>
            <person name="Go M."/>
            <person name="Henderson B.A."/>
            <person name="Jones I.B."/>
            <person name="McGettigan J.A."/>
            <person name="Micheletti S.J."/>
            <person name="Nasrallah M.E."/>
            <person name="Ortiz D."/>
            <person name="Piller C.R."/>
            <person name="Privatt S.R."/>
            <person name="Schneider S.L."/>
            <person name="Sharp S."/>
            <person name="Smith T.C."/>
            <person name="Stanton J.D."/>
            <person name="Ullery H.E."/>
            <person name="Wilson R.J."/>
            <person name="Serrano M.G."/>
            <person name="Buck G."/>
            <person name="Lee V."/>
            <person name="Wang Y."/>
            <person name="Carvalho R."/>
            <person name="Voegtly L."/>
            <person name="Shi R."/>
            <person name="Duckworth R."/>
            <person name="Johnson A."/>
            <person name="Loviza R."/>
            <person name="Walstead R."/>
            <person name="Shah Z."/>
            <person name="Kiflezghi M."/>
            <person name="Wade K."/>
            <person name="Ball S.L."/>
            <person name="Bradley K.W."/>
            <person name="Asai D.J."/>
            <person name="Bowman C.A."/>
            <person name="Russell D.A."/>
            <person name="Pope W.H."/>
            <person name="Jacobs-Sera D."/>
            <person name="Hendrix R.W."/>
            <person name="Hatfull G.F."/>
        </authorList>
    </citation>
    <scope>NUCLEOTIDE SEQUENCE [LARGE SCALE GENOMIC DNA]</scope>
    <source>
        <strain evidence="1 2">DSM 27710</strain>
    </source>
</reference>
<dbReference type="STRING" id="1391653.AKJ08_0537"/>
<dbReference type="EMBL" id="CP012332">
    <property type="protein sequence ID" value="AKU90150.1"/>
    <property type="molecule type" value="Genomic_DNA"/>
</dbReference>
<dbReference type="PATRIC" id="fig|1391653.3.peg.555"/>
<proteinExistence type="predicted"/>
<gene>
    <name evidence="1" type="ORF">AKJ08_0537</name>
</gene>
<accession>A0A0K1P9F0</accession>
<organism evidence="1 2">
    <name type="scientific">Vulgatibacter incomptus</name>
    <dbReference type="NCBI Taxonomy" id="1391653"/>
    <lineage>
        <taxon>Bacteria</taxon>
        <taxon>Pseudomonadati</taxon>
        <taxon>Myxococcota</taxon>
        <taxon>Myxococcia</taxon>
        <taxon>Myxococcales</taxon>
        <taxon>Cystobacterineae</taxon>
        <taxon>Vulgatibacteraceae</taxon>
        <taxon>Vulgatibacter</taxon>
    </lineage>
</organism>
<protein>
    <submittedName>
        <fullName evidence="1">Uncharacterized protein</fullName>
    </submittedName>
</protein>
<evidence type="ECO:0000313" key="2">
    <source>
        <dbReference type="Proteomes" id="UP000055590"/>
    </source>
</evidence>
<dbReference type="KEGG" id="vin:AKJ08_0537"/>